<evidence type="ECO:0000256" key="6">
    <source>
        <dbReference type="PIRNR" id="PIRNR015840"/>
    </source>
</evidence>
<dbReference type="Pfam" id="PF03381">
    <property type="entry name" value="CDC50"/>
    <property type="match status" value="1"/>
</dbReference>
<evidence type="ECO:0000256" key="8">
    <source>
        <dbReference type="SAM" id="Phobius"/>
    </source>
</evidence>
<dbReference type="EMBL" id="JAIXMP010000005">
    <property type="protein sequence ID" value="KAI9273072.1"/>
    <property type="molecule type" value="Genomic_DNA"/>
</dbReference>
<dbReference type="GO" id="GO:0005886">
    <property type="term" value="C:plasma membrane"/>
    <property type="evidence" value="ECO:0007669"/>
    <property type="project" value="TreeGrafter"/>
</dbReference>
<evidence type="ECO:0000256" key="2">
    <source>
        <dbReference type="ARBA" id="ARBA00009457"/>
    </source>
</evidence>
<dbReference type="Proteomes" id="UP001209540">
    <property type="component" value="Unassembled WGS sequence"/>
</dbReference>
<evidence type="ECO:0000256" key="3">
    <source>
        <dbReference type="ARBA" id="ARBA00022692"/>
    </source>
</evidence>
<feature type="transmembrane region" description="Helical" evidence="8">
    <location>
        <begin position="37"/>
        <end position="57"/>
    </location>
</feature>
<keyword evidence="4 8" id="KW-1133">Transmembrane helix</keyword>
<dbReference type="GO" id="GO:0005794">
    <property type="term" value="C:Golgi apparatus"/>
    <property type="evidence" value="ECO:0007669"/>
    <property type="project" value="TreeGrafter"/>
</dbReference>
<sequence>MSDSGEVVKKKSRKPTDGAFRQQRLPAWQPVLTPRTALPTFFIIGILFTPIGGLLYWSNSRVVEIKLDYTNCYRYTEPVYLAKHQYTFQLSQELNTSSFEAPAYHYEEASTFLNPNWQNPNNLAIPQCIIDFTVPQTMTPPIFIYYRLTDFYQNHRQYINSFDAGQLLGDPLSPPGGNCGPLRTSDNGSSIYPCGLIANSMFNDTRSNLTSVNAATDMTYGFTTTGIAWPTDKDKYGPTRYTPDSVVPPPNWAQRYPEGRYDAAHPPPDLSQDESFMVWMRVAALPDFRKIWGRNDVEPLTEGRWRMRIDMNFNTTLYGGQKWVVISTSTPLGGYNPYLGITYMAIGGICLLLGMIFTIKHCIKPRSLGDTTYLSWNQPGGGLPNNKSRKPIVKSLHQD</sequence>
<dbReference type="PIRSF" id="PIRSF015840">
    <property type="entry name" value="DUF284_TM_euk"/>
    <property type="match status" value="1"/>
</dbReference>
<evidence type="ECO:0000313" key="9">
    <source>
        <dbReference type="EMBL" id="KAI9273072.1"/>
    </source>
</evidence>
<feature type="transmembrane region" description="Helical" evidence="8">
    <location>
        <begin position="338"/>
        <end position="359"/>
    </location>
</feature>
<dbReference type="GO" id="GO:0045332">
    <property type="term" value="P:phospholipid translocation"/>
    <property type="evidence" value="ECO:0007669"/>
    <property type="project" value="UniProtKB-UniRule"/>
</dbReference>
<proteinExistence type="inferred from homology"/>
<reference evidence="9" key="2">
    <citation type="submission" date="2023-02" db="EMBL/GenBank/DDBJ databases">
        <authorList>
            <consortium name="DOE Joint Genome Institute"/>
            <person name="Mondo S.J."/>
            <person name="Chang Y."/>
            <person name="Wang Y."/>
            <person name="Ahrendt S."/>
            <person name="Andreopoulos W."/>
            <person name="Barry K."/>
            <person name="Beard J."/>
            <person name="Benny G.L."/>
            <person name="Blankenship S."/>
            <person name="Bonito G."/>
            <person name="Cuomo C."/>
            <person name="Desiro A."/>
            <person name="Gervers K.A."/>
            <person name="Hundley H."/>
            <person name="Kuo A."/>
            <person name="LaButti K."/>
            <person name="Lang B.F."/>
            <person name="Lipzen A."/>
            <person name="O'Donnell K."/>
            <person name="Pangilinan J."/>
            <person name="Reynolds N."/>
            <person name="Sandor L."/>
            <person name="Smith M.W."/>
            <person name="Tsang A."/>
            <person name="Grigoriev I.V."/>
            <person name="Stajich J.E."/>
            <person name="Spatafora J.W."/>
        </authorList>
    </citation>
    <scope>NUCLEOTIDE SEQUENCE</scope>
    <source>
        <strain evidence="9">RSA 2281</strain>
    </source>
</reference>
<dbReference type="PANTHER" id="PTHR10926">
    <property type="entry name" value="CELL CYCLE CONTROL PROTEIN 50"/>
    <property type="match status" value="1"/>
</dbReference>
<comment type="subcellular location">
    <subcellularLocation>
        <location evidence="1">Membrane</location>
        <topology evidence="1">Multi-pass membrane protein</topology>
    </subcellularLocation>
</comment>
<name>A0AAD5K7U3_9FUNG</name>
<feature type="region of interest" description="Disordered" evidence="7">
    <location>
        <begin position="380"/>
        <end position="399"/>
    </location>
</feature>
<keyword evidence="3 8" id="KW-0812">Transmembrane</keyword>
<dbReference type="InterPro" id="IPR005045">
    <property type="entry name" value="CDC50/LEM3_fam"/>
</dbReference>
<dbReference type="GO" id="GO:0005783">
    <property type="term" value="C:endoplasmic reticulum"/>
    <property type="evidence" value="ECO:0007669"/>
    <property type="project" value="TreeGrafter"/>
</dbReference>
<keyword evidence="10" id="KW-1185">Reference proteome</keyword>
<evidence type="ECO:0000256" key="4">
    <source>
        <dbReference type="ARBA" id="ARBA00022989"/>
    </source>
</evidence>
<organism evidence="9 10">
    <name type="scientific">Phascolomyces articulosus</name>
    <dbReference type="NCBI Taxonomy" id="60185"/>
    <lineage>
        <taxon>Eukaryota</taxon>
        <taxon>Fungi</taxon>
        <taxon>Fungi incertae sedis</taxon>
        <taxon>Mucoromycota</taxon>
        <taxon>Mucoromycotina</taxon>
        <taxon>Mucoromycetes</taxon>
        <taxon>Mucorales</taxon>
        <taxon>Lichtheimiaceae</taxon>
        <taxon>Phascolomyces</taxon>
    </lineage>
</organism>
<dbReference type="AlphaFoldDB" id="A0AAD5K7U3"/>
<evidence type="ECO:0000313" key="10">
    <source>
        <dbReference type="Proteomes" id="UP001209540"/>
    </source>
</evidence>
<evidence type="ECO:0000256" key="1">
    <source>
        <dbReference type="ARBA" id="ARBA00004141"/>
    </source>
</evidence>
<accession>A0AAD5K7U3</accession>
<comment type="caution">
    <text evidence="9">The sequence shown here is derived from an EMBL/GenBank/DDBJ whole genome shotgun (WGS) entry which is preliminary data.</text>
</comment>
<evidence type="ECO:0000256" key="7">
    <source>
        <dbReference type="SAM" id="MobiDB-lite"/>
    </source>
</evidence>
<evidence type="ECO:0000256" key="5">
    <source>
        <dbReference type="ARBA" id="ARBA00023136"/>
    </source>
</evidence>
<dbReference type="PANTHER" id="PTHR10926:SF0">
    <property type="entry name" value="CDC50, ISOFORM A"/>
    <property type="match status" value="1"/>
</dbReference>
<comment type="similarity">
    <text evidence="2 6">Belongs to the CDC50/LEM3 family.</text>
</comment>
<protein>
    <submittedName>
        <fullName evidence="9">LEM3/CDC50 family protein</fullName>
    </submittedName>
</protein>
<reference evidence="9" key="1">
    <citation type="journal article" date="2022" name="IScience">
        <title>Evolution of zygomycete secretomes and the origins of terrestrial fungal ecologies.</title>
        <authorList>
            <person name="Chang Y."/>
            <person name="Wang Y."/>
            <person name="Mondo S."/>
            <person name="Ahrendt S."/>
            <person name="Andreopoulos W."/>
            <person name="Barry K."/>
            <person name="Beard J."/>
            <person name="Benny G.L."/>
            <person name="Blankenship S."/>
            <person name="Bonito G."/>
            <person name="Cuomo C."/>
            <person name="Desiro A."/>
            <person name="Gervers K.A."/>
            <person name="Hundley H."/>
            <person name="Kuo A."/>
            <person name="LaButti K."/>
            <person name="Lang B.F."/>
            <person name="Lipzen A."/>
            <person name="O'Donnell K."/>
            <person name="Pangilinan J."/>
            <person name="Reynolds N."/>
            <person name="Sandor L."/>
            <person name="Smith M.E."/>
            <person name="Tsang A."/>
            <person name="Grigoriev I.V."/>
            <person name="Stajich J.E."/>
            <person name="Spatafora J.W."/>
        </authorList>
    </citation>
    <scope>NUCLEOTIDE SEQUENCE</scope>
    <source>
        <strain evidence="9">RSA 2281</strain>
    </source>
</reference>
<gene>
    <name evidence="9" type="ORF">BDA99DRAFT_499942</name>
</gene>
<keyword evidence="5 6" id="KW-0472">Membrane</keyword>